<name>A0A381VCS3_9ZZZZ</name>
<evidence type="ECO:0000256" key="1">
    <source>
        <dbReference type="SAM" id="Phobius"/>
    </source>
</evidence>
<accession>A0A381VCS3</accession>
<dbReference type="EMBL" id="UINC01008479">
    <property type="protein sequence ID" value="SVA38152.1"/>
    <property type="molecule type" value="Genomic_DNA"/>
</dbReference>
<dbReference type="AlphaFoldDB" id="A0A381VCS3"/>
<gene>
    <name evidence="3" type="ORF">METZ01_LOCUS91006</name>
</gene>
<feature type="transmembrane region" description="Helical" evidence="1">
    <location>
        <begin position="632"/>
        <end position="648"/>
    </location>
</feature>
<keyword evidence="1" id="KW-0472">Membrane</keyword>
<feature type="non-terminal residue" evidence="3">
    <location>
        <position position="700"/>
    </location>
</feature>
<dbReference type="InterPro" id="IPR007890">
    <property type="entry name" value="CHASE2"/>
</dbReference>
<dbReference type="Pfam" id="PF05226">
    <property type="entry name" value="CHASE2"/>
    <property type="match status" value="1"/>
</dbReference>
<evidence type="ECO:0000259" key="2">
    <source>
        <dbReference type="SMART" id="SM01080"/>
    </source>
</evidence>
<evidence type="ECO:0000313" key="3">
    <source>
        <dbReference type="EMBL" id="SVA38152.1"/>
    </source>
</evidence>
<proteinExistence type="predicted"/>
<keyword evidence="1" id="KW-1133">Transmembrane helix</keyword>
<protein>
    <recommendedName>
        <fullName evidence="2">CHASE2 domain-containing protein</fullName>
    </recommendedName>
</protein>
<keyword evidence="1" id="KW-0812">Transmembrane</keyword>
<feature type="transmembrane region" description="Helical" evidence="1">
    <location>
        <begin position="576"/>
        <end position="595"/>
    </location>
</feature>
<reference evidence="3" key="1">
    <citation type="submission" date="2018-05" db="EMBL/GenBank/DDBJ databases">
        <authorList>
            <person name="Lanie J.A."/>
            <person name="Ng W.-L."/>
            <person name="Kazmierczak K.M."/>
            <person name="Andrzejewski T.M."/>
            <person name="Davidsen T.M."/>
            <person name="Wayne K.J."/>
            <person name="Tettelin H."/>
            <person name="Glass J.I."/>
            <person name="Rusch D."/>
            <person name="Podicherti R."/>
            <person name="Tsui H.-C.T."/>
            <person name="Winkler M.E."/>
        </authorList>
    </citation>
    <scope>NUCLEOTIDE SEQUENCE</scope>
</reference>
<feature type="transmembrane region" description="Helical" evidence="1">
    <location>
        <begin position="602"/>
        <end position="620"/>
    </location>
</feature>
<dbReference type="SMART" id="SM01080">
    <property type="entry name" value="CHASE2"/>
    <property type="match status" value="1"/>
</dbReference>
<sequence>MMAKNLPYILIALGVAAIIAVLSLFDLYDNFEHNLLDMRFKSRGLIETRDDIATADVDVRALQTEGKWDPWSREKHIPMVNLAAEHGLDAFIFDMYFIEDSERKLEYKVLNNIEDSAMYVDDFKNLFPDPDNDLAKASARAGNIIYAQSFKPQPKKKEPVKKRTAVMDRRLALLKEKGYFRTVDREDYSSLFDFYDIETAIDSLIIKSAGVYFFQSDPDPDGLQRKYPLVGLYEDRLFPAASLAIALRHYGISFDDVEIIPGKYLRFDLPEPDEHGRTEISIPINMKGQMQVNWAGNWEDKETGEFDLMHYPYNVLKTFQQREYPNYVMAEYKKIANKQHEGDIKAALKPVVAAMPDDKKQIISTAKKLLPMSMAEKWIQRNPKGTAKDFKKLPPFMFNELKNNNNIANAFVEKDQANLDQLLLDGSIIYESGMENYQFSSFKQLQSDMVAAINKADDKARKKKLKKAQAKLAIIERNFQIISNLNKNDMIDEQRPLYFSPVNKRLIAGKEDKGNARLIVPFEFVGKKLYYGLTATGTSDLNPMPFDPRYPMVGLHANALNTILDDKIIYEVSKSWVTAIILGLGLTLAFGVPALSPAMGGLATVLLVAGYTWLSFWLFANEYVWLDMVGPLTTMAIGYLGITVYNYIQEEKNKQFLKESFGTYVSPELIDQMYESGEEPSLGGEEGYHTAFFTDIQSFS</sequence>
<feature type="transmembrane region" description="Helical" evidence="1">
    <location>
        <begin position="7"/>
        <end position="28"/>
    </location>
</feature>
<feature type="domain" description="CHASE2" evidence="2">
    <location>
        <begin position="28"/>
        <end position="592"/>
    </location>
</feature>
<organism evidence="3">
    <name type="scientific">marine metagenome</name>
    <dbReference type="NCBI Taxonomy" id="408172"/>
    <lineage>
        <taxon>unclassified sequences</taxon>
        <taxon>metagenomes</taxon>
        <taxon>ecological metagenomes</taxon>
    </lineage>
</organism>